<proteinExistence type="predicted"/>
<feature type="compositionally biased region" description="Polar residues" evidence="1">
    <location>
        <begin position="198"/>
        <end position="213"/>
    </location>
</feature>
<dbReference type="EMBL" id="OU892285">
    <property type="protein sequence ID" value="CAG9773839.1"/>
    <property type="molecule type" value="Genomic_DNA"/>
</dbReference>
<evidence type="ECO:0000256" key="2">
    <source>
        <dbReference type="SAM" id="Phobius"/>
    </source>
</evidence>
<keyword evidence="2" id="KW-0472">Membrane</keyword>
<dbReference type="Proteomes" id="UP001152799">
    <property type="component" value="Chromosome 9"/>
</dbReference>
<feature type="region of interest" description="Disordered" evidence="1">
    <location>
        <begin position="198"/>
        <end position="218"/>
    </location>
</feature>
<keyword evidence="2" id="KW-1133">Transmembrane helix</keyword>
<gene>
    <name evidence="3" type="ORF">CEUTPL_LOCUS14225</name>
</gene>
<evidence type="ECO:0000313" key="3">
    <source>
        <dbReference type="EMBL" id="CAG9773839.1"/>
    </source>
</evidence>
<dbReference type="OrthoDB" id="7683804at2759"/>
<protein>
    <submittedName>
        <fullName evidence="3">Uncharacterized protein</fullName>
    </submittedName>
</protein>
<name>A0A9N9QK62_9CUCU</name>
<feature type="transmembrane region" description="Helical" evidence="2">
    <location>
        <begin position="167"/>
        <end position="188"/>
    </location>
</feature>
<evidence type="ECO:0000313" key="4">
    <source>
        <dbReference type="Proteomes" id="UP001152799"/>
    </source>
</evidence>
<reference evidence="3" key="1">
    <citation type="submission" date="2022-01" db="EMBL/GenBank/DDBJ databases">
        <authorList>
            <person name="King R."/>
        </authorList>
    </citation>
    <scope>NUCLEOTIDE SEQUENCE</scope>
</reference>
<feature type="region of interest" description="Disordered" evidence="1">
    <location>
        <begin position="63"/>
        <end position="86"/>
    </location>
</feature>
<evidence type="ECO:0000256" key="1">
    <source>
        <dbReference type="SAM" id="MobiDB-lite"/>
    </source>
</evidence>
<organism evidence="3 4">
    <name type="scientific">Ceutorhynchus assimilis</name>
    <name type="common">cabbage seed weevil</name>
    <dbReference type="NCBI Taxonomy" id="467358"/>
    <lineage>
        <taxon>Eukaryota</taxon>
        <taxon>Metazoa</taxon>
        <taxon>Ecdysozoa</taxon>
        <taxon>Arthropoda</taxon>
        <taxon>Hexapoda</taxon>
        <taxon>Insecta</taxon>
        <taxon>Pterygota</taxon>
        <taxon>Neoptera</taxon>
        <taxon>Endopterygota</taxon>
        <taxon>Coleoptera</taxon>
        <taxon>Polyphaga</taxon>
        <taxon>Cucujiformia</taxon>
        <taxon>Curculionidae</taxon>
        <taxon>Ceutorhynchinae</taxon>
        <taxon>Ceutorhynchus</taxon>
    </lineage>
</organism>
<feature type="transmembrane region" description="Helical" evidence="2">
    <location>
        <begin position="136"/>
        <end position="155"/>
    </location>
</feature>
<dbReference type="AlphaFoldDB" id="A0A9N9QK62"/>
<keyword evidence="4" id="KW-1185">Reference proteome</keyword>
<sequence>MHFWINKGNQQGHYWPRACRLVRPPPEAVANYLARHQIIRPRGLHPKPMVTPVRRFQSLESVSNNGLRHHGRTSPGQRPNNNTRPTIHNNILYYNNVTSSRPSRLERERSLDNVEQTSPQTLDNNELESYIRKFKFALLAFALFSICVMFGANYLSSGQLWRLGVETLVIISVALVVLLLGGIIILYLDERQNSATTSQQTLETTSPNQLNNDLQERPSVDYQRPTRLSIADVQEMSPPPYHIAIRLANQNDLEEIRIYDDQSPPPPYEKAIT</sequence>
<feature type="compositionally biased region" description="Polar residues" evidence="1">
    <location>
        <begin position="74"/>
        <end position="86"/>
    </location>
</feature>
<accession>A0A9N9QK62</accession>
<keyword evidence="2" id="KW-0812">Transmembrane</keyword>